<feature type="non-terminal residue" evidence="2">
    <location>
        <position position="1"/>
    </location>
</feature>
<feature type="region of interest" description="Disordered" evidence="1">
    <location>
        <begin position="1"/>
        <end position="20"/>
    </location>
</feature>
<proteinExistence type="predicted"/>
<accession>A0A1B6KJF1</accession>
<dbReference type="AlphaFoldDB" id="A0A1B6KJF1"/>
<name>A0A1B6KJF1_9HEMI</name>
<sequence length="349" mass="36132">PAPPAWSSVSEYVPSLPSTPAPLSWSYVSSSFPASQSQSIPTSPAPPSWSSFSNSIPPAPSAPSTPVPPSWSSITASFPSSPSPSQVYSTPSPPLINSFSKTVTSIPSSTPVVQPYYVAPSTAVSSAQPNVVPSEEVAITPAPLKATGHFVTTLPGPKLVNPEQPSLYNPASTYAVSYYPNLFFITNEQHLDAPSLSAASPQVQPALKSTSTSVGTSLDTSSAAPETSTPSSKSSSQVPSQPSLSTFYSSNTIDQTRIPIGYALQQPASSPANGVFYNYPSVQNAYPASLSYAVPQNIPQGVQSISSFNGIPASNTYQVPLGYNFGTPSQVISGGIQTIPPTKTSLPGC</sequence>
<evidence type="ECO:0000256" key="1">
    <source>
        <dbReference type="SAM" id="MobiDB-lite"/>
    </source>
</evidence>
<gene>
    <name evidence="2" type="ORF">g.37403</name>
</gene>
<feature type="compositionally biased region" description="Polar residues" evidence="1">
    <location>
        <begin position="202"/>
        <end position="219"/>
    </location>
</feature>
<feature type="compositionally biased region" description="Low complexity" evidence="1">
    <location>
        <begin position="220"/>
        <end position="246"/>
    </location>
</feature>
<feature type="region of interest" description="Disordered" evidence="1">
    <location>
        <begin position="33"/>
        <end position="89"/>
    </location>
</feature>
<evidence type="ECO:0000313" key="2">
    <source>
        <dbReference type="EMBL" id="JAT11555.1"/>
    </source>
</evidence>
<feature type="region of interest" description="Disordered" evidence="1">
    <location>
        <begin position="202"/>
        <end position="246"/>
    </location>
</feature>
<dbReference type="EMBL" id="GEBQ01028422">
    <property type="protein sequence ID" value="JAT11555.1"/>
    <property type="molecule type" value="Transcribed_RNA"/>
</dbReference>
<reference evidence="2" key="1">
    <citation type="submission" date="2015-11" db="EMBL/GenBank/DDBJ databases">
        <title>De novo transcriptome assembly of four potential Pierce s Disease insect vectors from Arizona vineyards.</title>
        <authorList>
            <person name="Tassone E.E."/>
        </authorList>
    </citation>
    <scope>NUCLEOTIDE SEQUENCE</scope>
</reference>
<feature type="compositionally biased region" description="Pro residues" evidence="1">
    <location>
        <begin position="57"/>
        <end position="69"/>
    </location>
</feature>
<organism evidence="2">
    <name type="scientific">Graphocephala atropunctata</name>
    <dbReference type="NCBI Taxonomy" id="36148"/>
    <lineage>
        <taxon>Eukaryota</taxon>
        <taxon>Metazoa</taxon>
        <taxon>Ecdysozoa</taxon>
        <taxon>Arthropoda</taxon>
        <taxon>Hexapoda</taxon>
        <taxon>Insecta</taxon>
        <taxon>Pterygota</taxon>
        <taxon>Neoptera</taxon>
        <taxon>Paraneoptera</taxon>
        <taxon>Hemiptera</taxon>
        <taxon>Auchenorrhyncha</taxon>
        <taxon>Membracoidea</taxon>
        <taxon>Cicadellidae</taxon>
        <taxon>Cicadellinae</taxon>
        <taxon>Cicadellini</taxon>
        <taxon>Graphocephala</taxon>
    </lineage>
</organism>
<protein>
    <submittedName>
        <fullName evidence="2">Uncharacterized protein</fullName>
    </submittedName>
</protein>
<feature type="compositionally biased region" description="Low complexity" evidence="1">
    <location>
        <begin position="70"/>
        <end position="89"/>
    </location>
</feature>